<feature type="domain" description="Putative restriction endonuclease" evidence="1">
    <location>
        <begin position="16"/>
        <end position="183"/>
    </location>
</feature>
<dbReference type="SUPFAM" id="SSF52980">
    <property type="entry name" value="Restriction endonuclease-like"/>
    <property type="match status" value="1"/>
</dbReference>
<dbReference type="Proteomes" id="UP000003477">
    <property type="component" value="Unassembled WGS sequence"/>
</dbReference>
<evidence type="ECO:0000313" key="3">
    <source>
        <dbReference type="Proteomes" id="UP000003477"/>
    </source>
</evidence>
<dbReference type="EMBL" id="AESD01000187">
    <property type="protein sequence ID" value="EHJ14145.1"/>
    <property type="molecule type" value="Genomic_DNA"/>
</dbReference>
<dbReference type="Pfam" id="PF05685">
    <property type="entry name" value="Uma2"/>
    <property type="match status" value="1"/>
</dbReference>
<dbReference type="PATRIC" id="fig|423471.3.peg.1091"/>
<gene>
    <name evidence="2" type="ORF">CWATWH0003_1181</name>
</gene>
<dbReference type="PANTHER" id="PTHR34107:SF4">
    <property type="entry name" value="SLL1222 PROTEIN"/>
    <property type="match status" value="1"/>
</dbReference>
<reference evidence="2 3" key="1">
    <citation type="journal article" date="2011" name="Front. Microbiol.">
        <title>Two Strains of Crocosphaera watsonii with Highly Conserved Genomes are Distinguished by Strain-Specific Features.</title>
        <authorList>
            <person name="Bench S.R."/>
            <person name="Ilikchyan I.N."/>
            <person name="Tripp H.J."/>
            <person name="Zehr J.P."/>
        </authorList>
    </citation>
    <scope>NUCLEOTIDE SEQUENCE [LARGE SCALE GENOMIC DNA]</scope>
    <source>
        <strain evidence="2 3">WH 0003</strain>
    </source>
</reference>
<dbReference type="InterPro" id="IPR008538">
    <property type="entry name" value="Uma2"/>
</dbReference>
<proteinExistence type="predicted"/>
<evidence type="ECO:0000259" key="1">
    <source>
        <dbReference type="Pfam" id="PF05685"/>
    </source>
</evidence>
<dbReference type="InterPro" id="IPR011335">
    <property type="entry name" value="Restrct_endonuc-II-like"/>
</dbReference>
<accession>G5J0Z2</accession>
<sequence>MKSITTDQVCWTISDLEGLPDNSNRYEIIDGELLVTRAPHLDHQDIAGNIYAELRNWSRKKQLGKAFMTPGIIFSETDAVIPDVIWISNEKLNRFTDKSGHLTVAPELIIEVLSTSEKDIKRDRQTKLKLYSIHGVCEYWIIDRQQQLIEVYRREQGILKKGMTLYNADQLTSPLLPNFSCNLQEIF</sequence>
<organism evidence="2 3">
    <name type="scientific">Crocosphaera watsonii WH 0003</name>
    <dbReference type="NCBI Taxonomy" id="423471"/>
    <lineage>
        <taxon>Bacteria</taxon>
        <taxon>Bacillati</taxon>
        <taxon>Cyanobacteriota</taxon>
        <taxon>Cyanophyceae</taxon>
        <taxon>Oscillatoriophycideae</taxon>
        <taxon>Chroococcales</taxon>
        <taxon>Aphanothecaceae</taxon>
        <taxon>Crocosphaera</taxon>
    </lineage>
</organism>
<dbReference type="PANTHER" id="PTHR34107">
    <property type="entry name" value="SLL0198 PROTEIN-RELATED"/>
    <property type="match status" value="1"/>
</dbReference>
<dbReference type="InterPro" id="IPR012296">
    <property type="entry name" value="Nuclease_put_TT1808"/>
</dbReference>
<dbReference type="Gene3D" id="3.90.1570.10">
    <property type="entry name" value="tt1808, chain A"/>
    <property type="match status" value="1"/>
</dbReference>
<evidence type="ECO:0000313" key="2">
    <source>
        <dbReference type="EMBL" id="EHJ14145.1"/>
    </source>
</evidence>
<dbReference type="AlphaFoldDB" id="G5J0Z2"/>
<dbReference type="CDD" id="cd06260">
    <property type="entry name" value="DUF820-like"/>
    <property type="match status" value="1"/>
</dbReference>
<protein>
    <recommendedName>
        <fullName evidence="1">Putative restriction endonuclease domain-containing protein</fullName>
    </recommendedName>
</protein>
<comment type="caution">
    <text evidence="2">The sequence shown here is derived from an EMBL/GenBank/DDBJ whole genome shotgun (WGS) entry which is preliminary data.</text>
</comment>
<dbReference type="GeneID" id="88765016"/>
<dbReference type="RefSeq" id="WP_007309654.1">
    <property type="nucleotide sequence ID" value="NZ_AESD01000187.1"/>
</dbReference>
<name>G5J0Z2_CROWT</name>